<reference evidence="2 3" key="1">
    <citation type="submission" date="2023-02" db="EMBL/GenBank/DDBJ databases">
        <title>Streptomyces sp. SCA4-21 with antifungal activity against Fusarium oxysporum f. sp. cubense, Streptomyces sp. SCA2-17 with antifungal activity against Fusarium oxysporum f. sp. cubense.</title>
        <authorList>
            <person name="Qi D."/>
        </authorList>
    </citation>
    <scope>NUCLEOTIDE SEQUENCE [LARGE SCALE GENOMIC DNA]</scope>
    <source>
        <strain evidence="2 3">SCA4-21</strain>
    </source>
</reference>
<dbReference type="EMBL" id="CP117522">
    <property type="protein sequence ID" value="WNF01235.1"/>
    <property type="molecule type" value="Genomic_DNA"/>
</dbReference>
<dbReference type="SUPFAM" id="SSF56801">
    <property type="entry name" value="Acetyl-CoA synthetase-like"/>
    <property type="match status" value="1"/>
</dbReference>
<evidence type="ECO:0000259" key="1">
    <source>
        <dbReference type="Pfam" id="PF00501"/>
    </source>
</evidence>
<dbReference type="Pfam" id="PF00501">
    <property type="entry name" value="AMP-binding"/>
    <property type="match status" value="1"/>
</dbReference>
<feature type="domain" description="AMP-dependent synthetase/ligase" evidence="1">
    <location>
        <begin position="41"/>
        <end position="419"/>
    </location>
</feature>
<proteinExistence type="predicted"/>
<dbReference type="Proteomes" id="UP001305606">
    <property type="component" value="Chromosome"/>
</dbReference>
<dbReference type="InterPro" id="IPR020845">
    <property type="entry name" value="AMP-binding_CS"/>
</dbReference>
<dbReference type="Gene3D" id="3.40.50.12780">
    <property type="entry name" value="N-terminal domain of ligase-like"/>
    <property type="match status" value="1"/>
</dbReference>
<dbReference type="InterPro" id="IPR000873">
    <property type="entry name" value="AMP-dep_synth/lig_dom"/>
</dbReference>
<dbReference type="PROSITE" id="PS00455">
    <property type="entry name" value="AMP_BINDING"/>
    <property type="match status" value="1"/>
</dbReference>
<dbReference type="PANTHER" id="PTHR43767:SF1">
    <property type="entry name" value="NONRIBOSOMAL PEPTIDE SYNTHASE PES1 (EUROFUNG)-RELATED"/>
    <property type="match status" value="1"/>
</dbReference>
<organism evidence="2 3">
    <name type="scientific">Streptomyces luomodiensis</name>
    <dbReference type="NCBI Taxonomy" id="3026192"/>
    <lineage>
        <taxon>Bacteria</taxon>
        <taxon>Bacillati</taxon>
        <taxon>Actinomycetota</taxon>
        <taxon>Actinomycetes</taxon>
        <taxon>Kitasatosporales</taxon>
        <taxon>Streptomycetaceae</taxon>
        <taxon>Streptomyces</taxon>
    </lineage>
</organism>
<sequence length="614" mass="64027">MNAPVAPYAEVSCEERPDGSRILRVGEELKDHPPTLAHALRHWAAAEPDRVLAAERDGEGWRTLTYGAAAEAAAALGQAYLDRGCGPGAPVLLLSGNSLDHLLLTLACHLTGVPAAPVSVAYSLRSTDLARLRSLAALVRPGAVYAEDGELFRRALVAAADAAGTSPVTLVSRRPGAGDVTVDALRRTAVTGAVRRAQDALTPDTVAKILFTSGSTGTPKGVLNTHRMLCANQQMLRQIWPFLADEPPVLTDWLPWSHTFGGNHNLNLALCNGGSLFIDDGTPLPDAFPRTLDALRRMPPTVVVNVPAGYTQLAQALESDPGLARRVLSRARIILYAGADLPDALRRRLRAVARAATGRDIPVVSSWGATETGPAATSTWGGVRDGIGIPLPGVELKLAPAGGRAEIRVRGASVTPAYLGAEVSDALDEDGYYRTGDAARLLDPGGDARRGIAFDGRIAEDFKLATGTWVAAGRLRNALLSAAGVLSDAVLVGGDRPYVAAIAWPALGRANELLGTDAADTAELLGDDGLRDHLAATLAALNAGKGAASSVARLALVAEPPSIDNGEITDKGYLNQRAVAERRAEVVDLLYAEPPDPARVVTAGDRPGAAASGR</sequence>
<dbReference type="InterPro" id="IPR042099">
    <property type="entry name" value="ANL_N_sf"/>
</dbReference>
<dbReference type="RefSeq" id="WP_311039556.1">
    <property type="nucleotide sequence ID" value="NZ_CP117522.1"/>
</dbReference>
<evidence type="ECO:0000313" key="3">
    <source>
        <dbReference type="Proteomes" id="UP001305606"/>
    </source>
</evidence>
<dbReference type="InterPro" id="IPR050237">
    <property type="entry name" value="ATP-dep_AMP-bd_enzyme"/>
</dbReference>
<evidence type="ECO:0000313" key="2">
    <source>
        <dbReference type="EMBL" id="WNF01235.1"/>
    </source>
</evidence>
<dbReference type="PANTHER" id="PTHR43767">
    <property type="entry name" value="LONG-CHAIN-FATTY-ACID--COA LIGASE"/>
    <property type="match status" value="1"/>
</dbReference>
<name>A0ABY9VBF2_9ACTN</name>
<keyword evidence="3" id="KW-1185">Reference proteome</keyword>
<accession>A0ABY9VBF2</accession>
<gene>
    <name evidence="2" type="ORF">PS467_40785</name>
</gene>
<protein>
    <submittedName>
        <fullName evidence="2">AMP-binding protein</fullName>
    </submittedName>
</protein>